<gene>
    <name evidence="1" type="ORF">UFOPK2975_00158</name>
</gene>
<dbReference type="PROSITE" id="PS51257">
    <property type="entry name" value="PROKAR_LIPOPROTEIN"/>
    <property type="match status" value="1"/>
</dbReference>
<sequence length="44" mass="4712">MKSHIKLALGIILIVATTLSSCGVDTDQFPRDIDPSRQTELNGG</sequence>
<proteinExistence type="predicted"/>
<name>A0A6J6WK44_9ZZZZ</name>
<dbReference type="EMBL" id="CAFAAG010000005">
    <property type="protein sequence ID" value="CAB4785090.1"/>
    <property type="molecule type" value="Genomic_DNA"/>
</dbReference>
<evidence type="ECO:0000313" key="1">
    <source>
        <dbReference type="EMBL" id="CAB4785090.1"/>
    </source>
</evidence>
<protein>
    <submittedName>
        <fullName evidence="1">Unannotated protein</fullName>
    </submittedName>
</protein>
<dbReference type="AlphaFoldDB" id="A0A6J6WK44"/>
<accession>A0A6J6WK44</accession>
<organism evidence="1">
    <name type="scientific">freshwater metagenome</name>
    <dbReference type="NCBI Taxonomy" id="449393"/>
    <lineage>
        <taxon>unclassified sequences</taxon>
        <taxon>metagenomes</taxon>
        <taxon>ecological metagenomes</taxon>
    </lineage>
</organism>
<reference evidence="1" key="1">
    <citation type="submission" date="2020-05" db="EMBL/GenBank/DDBJ databases">
        <authorList>
            <person name="Chiriac C."/>
            <person name="Salcher M."/>
            <person name="Ghai R."/>
            <person name="Kavagutti S V."/>
        </authorList>
    </citation>
    <scope>NUCLEOTIDE SEQUENCE</scope>
</reference>